<feature type="domain" description="Outer membrane protein beta-barrel" evidence="2">
    <location>
        <begin position="19"/>
        <end position="192"/>
    </location>
</feature>
<evidence type="ECO:0000313" key="3">
    <source>
        <dbReference type="EMBL" id="MDJ1497723.1"/>
    </source>
</evidence>
<dbReference type="InterPro" id="IPR027385">
    <property type="entry name" value="Beta-barrel_OMP"/>
</dbReference>
<keyword evidence="4" id="KW-1185">Reference proteome</keyword>
<comment type="caution">
    <text evidence="3">The sequence shown here is derived from an EMBL/GenBank/DDBJ whole genome shotgun (WGS) entry which is preliminary data.</text>
</comment>
<gene>
    <name evidence="3" type="ORF">QNI19_32585</name>
</gene>
<dbReference type="Gene3D" id="2.40.160.20">
    <property type="match status" value="1"/>
</dbReference>
<evidence type="ECO:0000313" key="4">
    <source>
        <dbReference type="Proteomes" id="UP001228581"/>
    </source>
</evidence>
<dbReference type="RefSeq" id="WP_314003517.1">
    <property type="nucleotide sequence ID" value="NZ_JASJOT010000035.1"/>
</dbReference>
<proteinExistence type="predicted"/>
<dbReference type="InterPro" id="IPR011250">
    <property type="entry name" value="OMP/PagP_B-barrel"/>
</dbReference>
<keyword evidence="1" id="KW-0732">Signal</keyword>
<dbReference type="SUPFAM" id="SSF56925">
    <property type="entry name" value="OMPA-like"/>
    <property type="match status" value="1"/>
</dbReference>
<sequence>MKNLFYFTFYTFITSILSFNTISAQTQKGRFMAGPSIGKFNFGKNYTDLAFDIKAGYFIVDNLVIGITPSYSYSWATDNVRFKEKINVLGMGPFVRYYFGEGKLKPLLNASFLYHSRKSNVTYSTIMTPEGPIEGYAYEFKGGYKLLQAGGGIAYFLNDNISLEGIVNYGRYIDYNENTDVKVGEVNIGLGVQIFIGQ</sequence>
<reference evidence="3 4" key="1">
    <citation type="submission" date="2023-05" db="EMBL/GenBank/DDBJ databases">
        <authorList>
            <person name="Zhang X."/>
        </authorList>
    </citation>
    <scope>NUCLEOTIDE SEQUENCE [LARGE SCALE GENOMIC DNA]</scope>
    <source>
        <strain evidence="3 4">DM2B3-1</strain>
    </source>
</reference>
<name>A0ABT7CVF9_9BACT</name>
<dbReference type="Pfam" id="PF13505">
    <property type="entry name" value="OMP_b-brl"/>
    <property type="match status" value="1"/>
</dbReference>
<evidence type="ECO:0000259" key="2">
    <source>
        <dbReference type="Pfam" id="PF13505"/>
    </source>
</evidence>
<evidence type="ECO:0000256" key="1">
    <source>
        <dbReference type="ARBA" id="ARBA00022729"/>
    </source>
</evidence>
<dbReference type="Proteomes" id="UP001228581">
    <property type="component" value="Unassembled WGS sequence"/>
</dbReference>
<protein>
    <submittedName>
        <fullName evidence="3">Outer membrane beta-barrel protein</fullName>
    </submittedName>
</protein>
<dbReference type="EMBL" id="JASJOT010000035">
    <property type="protein sequence ID" value="MDJ1497723.1"/>
    <property type="molecule type" value="Genomic_DNA"/>
</dbReference>
<organism evidence="3 4">
    <name type="scientific">Xanthocytophaga flava</name>
    <dbReference type="NCBI Taxonomy" id="3048013"/>
    <lineage>
        <taxon>Bacteria</taxon>
        <taxon>Pseudomonadati</taxon>
        <taxon>Bacteroidota</taxon>
        <taxon>Cytophagia</taxon>
        <taxon>Cytophagales</taxon>
        <taxon>Rhodocytophagaceae</taxon>
        <taxon>Xanthocytophaga</taxon>
    </lineage>
</organism>
<accession>A0ABT7CVF9</accession>